<dbReference type="RefSeq" id="WP_068172967.1">
    <property type="nucleotide sequence ID" value="NZ_BAAAHX010000002.1"/>
</dbReference>
<dbReference type="NCBIfam" id="NF010030">
    <property type="entry name" value="PRK13505.1"/>
    <property type="match status" value="1"/>
</dbReference>
<dbReference type="Gene3D" id="3.10.410.10">
    <property type="entry name" value="Formyltetrahydrofolate synthetase, domain 3"/>
    <property type="match status" value="1"/>
</dbReference>
<keyword evidence="4 8" id="KW-0547">Nucleotide-binding</keyword>
<dbReference type="GO" id="GO:0035999">
    <property type="term" value="P:tetrahydrofolate interconversion"/>
    <property type="evidence" value="ECO:0007669"/>
    <property type="project" value="UniProtKB-UniRule"/>
</dbReference>
<feature type="binding site" evidence="8">
    <location>
        <begin position="77"/>
        <end position="84"/>
    </location>
    <ligand>
        <name>ATP</name>
        <dbReference type="ChEBI" id="CHEBI:30616"/>
    </ligand>
</feature>
<keyword evidence="10" id="KW-1185">Reference proteome</keyword>
<dbReference type="SUPFAM" id="SSF52540">
    <property type="entry name" value="P-loop containing nucleoside triphosphate hydrolases"/>
    <property type="match status" value="1"/>
</dbReference>
<dbReference type="Gene3D" id="3.40.50.300">
    <property type="entry name" value="P-loop containing nucleotide triphosphate hydrolases"/>
    <property type="match status" value="1"/>
</dbReference>
<dbReference type="Proteomes" id="UP000516421">
    <property type="component" value="Chromosome"/>
</dbReference>
<proteinExistence type="inferred from homology"/>
<sequence>MNKGVTLSKPFPSDLEIAQKAEMDPIVEIAEKTGISEDRLEPYGKYVAKVLLDETTNAENAKKKGAKYIVVTAVTPTPLGEGKTATSVSLAQGMHKIGKNATLTLREPALGPVFGVKGGAAGGGYSQIVPMEKLNLHLTGDFHAITSAHNLLAALIDNHLHHGNELNIDTRNISWRRVMDMNDRSLRNIIVGLGERMDGVPRETGFDITPASEVMVIVSLSSSFEDLRNRLARIVIGYNMNGDPVTAKDLGADGAMAILLQDAINPNLLQTLEHTPALIHAGPFGNIATGNSSVVADYVGLEHSDYVITEAGFGADMGAERFFNVKCRKSGLKPNAAVLVVTVRALKSHSGLYKITPGKPLPEDMLKESPSDVKAGAANLQKHIEIVRSFGVQPVVAINAFPTDFDSEHDAIREIAEEAGARVAIHRGVAEGGAGVTELAEAVVEACDDKSDLVYTYEDSDSLETKIEKVATKVYGADGIEVAPAAKKQLKRFEELGFGDLPVVIAKTHLSISSDPSLKGAPTGWTLPVREVRLAAGAGYVYAICGTMRTMPGLAKTPAAGQMGFDENGNMYGLS</sequence>
<evidence type="ECO:0000313" key="9">
    <source>
        <dbReference type="EMBL" id="QNV39084.1"/>
    </source>
</evidence>
<dbReference type="InterPro" id="IPR027417">
    <property type="entry name" value="P-loop_NTPase"/>
</dbReference>
<dbReference type="FunFam" id="3.10.410.10:FF:000001">
    <property type="entry name" value="Putative formate--tetrahydrofolate ligase"/>
    <property type="match status" value="1"/>
</dbReference>
<protein>
    <recommendedName>
        <fullName evidence="8">Formate--tetrahydrofolate ligase</fullName>
        <ecNumber evidence="8">6.3.4.3</ecNumber>
    </recommendedName>
    <alternativeName>
        <fullName evidence="8">Formyltetrahydrofolate synthetase</fullName>
        <shortName evidence="8">FHS</shortName>
        <shortName evidence="8">FTHFS</shortName>
    </alternativeName>
</protein>
<reference evidence="9 10" key="1">
    <citation type="submission" date="2020-09" db="EMBL/GenBank/DDBJ databases">
        <title>Investigation of environmental microbe.</title>
        <authorList>
            <person name="Ou Y."/>
            <person name="Kang Q."/>
        </authorList>
    </citation>
    <scope>NUCLEOTIDE SEQUENCE [LARGE SCALE GENOMIC DNA]</scope>
    <source>
        <strain evidence="9 10">KJZ-9</strain>
    </source>
</reference>
<dbReference type="GO" id="GO:0004329">
    <property type="term" value="F:formate-tetrahydrofolate ligase activity"/>
    <property type="evidence" value="ECO:0007669"/>
    <property type="project" value="UniProtKB-UniRule"/>
</dbReference>
<dbReference type="GO" id="GO:0005524">
    <property type="term" value="F:ATP binding"/>
    <property type="evidence" value="ECO:0007669"/>
    <property type="project" value="UniProtKB-UniRule"/>
</dbReference>
<evidence type="ECO:0000256" key="8">
    <source>
        <dbReference type="HAMAP-Rule" id="MF_01543"/>
    </source>
</evidence>
<dbReference type="UniPathway" id="UPA00193"/>
<keyword evidence="2 8" id="KW-0554">One-carbon metabolism</keyword>
<evidence type="ECO:0000256" key="3">
    <source>
        <dbReference type="ARBA" id="ARBA00022598"/>
    </source>
</evidence>
<evidence type="ECO:0000256" key="1">
    <source>
        <dbReference type="ARBA" id="ARBA00004777"/>
    </source>
</evidence>
<dbReference type="PROSITE" id="PS00722">
    <property type="entry name" value="FTHFS_2"/>
    <property type="match status" value="1"/>
</dbReference>
<evidence type="ECO:0000256" key="7">
    <source>
        <dbReference type="ARBA" id="ARBA00061363"/>
    </source>
</evidence>
<evidence type="ECO:0000256" key="2">
    <source>
        <dbReference type="ARBA" id="ARBA00022563"/>
    </source>
</evidence>
<dbReference type="Pfam" id="PF01268">
    <property type="entry name" value="FTHFS"/>
    <property type="match status" value="1"/>
</dbReference>
<dbReference type="PROSITE" id="PS00721">
    <property type="entry name" value="FTHFS_1"/>
    <property type="match status" value="1"/>
</dbReference>
<dbReference type="HAMAP" id="MF_01543">
    <property type="entry name" value="FTHFS"/>
    <property type="match status" value="1"/>
</dbReference>
<comment type="pathway">
    <text evidence="1 8">One-carbon metabolism; tetrahydrofolate interconversion.</text>
</comment>
<organism evidence="9 10">
    <name type="scientific">Rothia amarae</name>
    <dbReference type="NCBI Taxonomy" id="169480"/>
    <lineage>
        <taxon>Bacteria</taxon>
        <taxon>Bacillati</taxon>
        <taxon>Actinomycetota</taxon>
        <taxon>Actinomycetes</taxon>
        <taxon>Micrococcales</taxon>
        <taxon>Micrococcaceae</taxon>
        <taxon>Rothia</taxon>
    </lineage>
</organism>
<dbReference type="EC" id="6.3.4.3" evidence="8"/>
<evidence type="ECO:0000256" key="6">
    <source>
        <dbReference type="ARBA" id="ARBA00049033"/>
    </source>
</evidence>
<dbReference type="EMBL" id="CP061538">
    <property type="protein sequence ID" value="QNV39084.1"/>
    <property type="molecule type" value="Genomic_DNA"/>
</dbReference>
<accession>A0A7H2BHD8</accession>
<name>A0A7H2BHD8_9MICC</name>
<dbReference type="Gene3D" id="3.30.1510.10">
    <property type="entry name" value="Domain 2, N(10)-formyltetrahydrofolate synthetase"/>
    <property type="match status" value="1"/>
</dbReference>
<evidence type="ECO:0000256" key="4">
    <source>
        <dbReference type="ARBA" id="ARBA00022741"/>
    </source>
</evidence>
<evidence type="ECO:0000256" key="5">
    <source>
        <dbReference type="ARBA" id="ARBA00022840"/>
    </source>
</evidence>
<keyword evidence="3 8" id="KW-0436">Ligase</keyword>
<comment type="catalytic activity">
    <reaction evidence="6 8">
        <text>(6S)-5,6,7,8-tetrahydrofolate + formate + ATP = (6R)-10-formyltetrahydrofolate + ADP + phosphate</text>
        <dbReference type="Rhea" id="RHEA:20221"/>
        <dbReference type="ChEBI" id="CHEBI:15740"/>
        <dbReference type="ChEBI" id="CHEBI:30616"/>
        <dbReference type="ChEBI" id="CHEBI:43474"/>
        <dbReference type="ChEBI" id="CHEBI:57453"/>
        <dbReference type="ChEBI" id="CHEBI:195366"/>
        <dbReference type="ChEBI" id="CHEBI:456216"/>
        <dbReference type="EC" id="6.3.4.3"/>
    </reaction>
</comment>
<keyword evidence="5 8" id="KW-0067">ATP-binding</keyword>
<dbReference type="KEGG" id="rama:IDM48_06550"/>
<dbReference type="FunFam" id="3.30.1510.10:FF:000001">
    <property type="entry name" value="Formate--tetrahydrofolate ligase"/>
    <property type="match status" value="1"/>
</dbReference>
<comment type="similarity">
    <text evidence="7 8">Belongs to the formate--tetrahydrofolate ligase family.</text>
</comment>
<evidence type="ECO:0000313" key="10">
    <source>
        <dbReference type="Proteomes" id="UP000516421"/>
    </source>
</evidence>
<dbReference type="InterPro" id="IPR020628">
    <property type="entry name" value="Formate_THF_ligase_CS"/>
</dbReference>
<dbReference type="InterPro" id="IPR000559">
    <property type="entry name" value="Formate_THF_ligase"/>
</dbReference>
<dbReference type="CDD" id="cd00477">
    <property type="entry name" value="FTHFS"/>
    <property type="match status" value="1"/>
</dbReference>
<gene>
    <name evidence="8" type="primary">fhs</name>
    <name evidence="9" type="ORF">IDM48_06550</name>
</gene>
<dbReference type="AlphaFoldDB" id="A0A7H2BHD8"/>